<evidence type="ECO:0000313" key="1">
    <source>
        <dbReference type="EMBL" id="KAI8541915.1"/>
    </source>
</evidence>
<protein>
    <submittedName>
        <fullName evidence="1">Uncharacterized protein</fullName>
    </submittedName>
</protein>
<reference evidence="1" key="1">
    <citation type="submission" date="2022-02" db="EMBL/GenBank/DDBJ databases">
        <title>Plant Genome Project.</title>
        <authorList>
            <person name="Zhang R.-G."/>
        </authorList>
    </citation>
    <scope>NUCLEOTIDE SEQUENCE</scope>
    <source>
        <strain evidence="1">AT1</strain>
    </source>
</reference>
<sequence>MFSCHMAILMSELGILACSSCCSKLGNKCPSCSSLVGSNRGVEKILEHISVLQSFYKLYQFKSE</sequence>
<accession>A0ACC0MLU7</accession>
<organism evidence="1 2">
    <name type="scientific">Rhododendron molle</name>
    <name type="common">Chinese azalea</name>
    <name type="synonym">Azalea mollis</name>
    <dbReference type="NCBI Taxonomy" id="49168"/>
    <lineage>
        <taxon>Eukaryota</taxon>
        <taxon>Viridiplantae</taxon>
        <taxon>Streptophyta</taxon>
        <taxon>Embryophyta</taxon>
        <taxon>Tracheophyta</taxon>
        <taxon>Spermatophyta</taxon>
        <taxon>Magnoliopsida</taxon>
        <taxon>eudicotyledons</taxon>
        <taxon>Gunneridae</taxon>
        <taxon>Pentapetalae</taxon>
        <taxon>asterids</taxon>
        <taxon>Ericales</taxon>
        <taxon>Ericaceae</taxon>
        <taxon>Ericoideae</taxon>
        <taxon>Rhodoreae</taxon>
        <taxon>Rhododendron</taxon>
    </lineage>
</organism>
<evidence type="ECO:0000313" key="2">
    <source>
        <dbReference type="Proteomes" id="UP001062846"/>
    </source>
</evidence>
<proteinExistence type="predicted"/>
<keyword evidence="2" id="KW-1185">Reference proteome</keyword>
<comment type="caution">
    <text evidence="1">The sequence shown here is derived from an EMBL/GenBank/DDBJ whole genome shotgun (WGS) entry which is preliminary data.</text>
</comment>
<gene>
    <name evidence="1" type="ORF">RHMOL_Rhmol08G0097700</name>
</gene>
<name>A0ACC0MLU7_RHOML</name>
<dbReference type="EMBL" id="CM046395">
    <property type="protein sequence ID" value="KAI8541915.1"/>
    <property type="molecule type" value="Genomic_DNA"/>
</dbReference>
<dbReference type="Proteomes" id="UP001062846">
    <property type="component" value="Chromosome 8"/>
</dbReference>